<dbReference type="Proteomes" id="UP000006100">
    <property type="component" value="Chromosome"/>
</dbReference>
<dbReference type="InterPro" id="IPR050385">
    <property type="entry name" value="Archaeal_FAD_synthase"/>
</dbReference>
<evidence type="ECO:0000256" key="3">
    <source>
        <dbReference type="ARBA" id="ARBA00022695"/>
    </source>
</evidence>
<evidence type="ECO:0000256" key="1">
    <source>
        <dbReference type="ARBA" id="ARBA00022490"/>
    </source>
</evidence>
<dbReference type="HOGENOM" id="CLU_035272_5_0_2"/>
<dbReference type="EMBL" id="CP003843">
    <property type="protein sequence ID" value="AFS83436.1"/>
    <property type="molecule type" value="Genomic_DNA"/>
</dbReference>
<dbReference type="OrthoDB" id="53228at2157"/>
<dbReference type="UniPathway" id="UPA00241"/>
<comment type="function">
    <text evidence="7">Reversibly transfers an adenylyl group from ATP to 4'-phosphopantetheine, yielding dephospho-CoA (dPCoA) and pyrophosphate.</text>
</comment>
<dbReference type="eggNOG" id="arCOG01223">
    <property type="taxonomic scope" value="Archaea"/>
</dbReference>
<evidence type="ECO:0000256" key="2">
    <source>
        <dbReference type="ARBA" id="ARBA00022679"/>
    </source>
</evidence>
<gene>
    <name evidence="7" type="primary">coaD</name>
    <name evidence="9" type="ORF">NSED_08220</name>
</gene>
<dbReference type="PANTHER" id="PTHR43793">
    <property type="entry name" value="FAD SYNTHASE"/>
    <property type="match status" value="1"/>
</dbReference>
<evidence type="ECO:0000256" key="7">
    <source>
        <dbReference type="HAMAP-Rule" id="MF_00647"/>
    </source>
</evidence>
<comment type="subcellular location">
    <subcellularLocation>
        <location evidence="7">Cytoplasm</location>
    </subcellularLocation>
</comment>
<dbReference type="Gene3D" id="3.40.50.620">
    <property type="entry name" value="HUPs"/>
    <property type="match status" value="1"/>
</dbReference>
<protein>
    <recommendedName>
        <fullName evidence="7">Phosphopantetheine adenylyltransferase</fullName>
        <ecNumber evidence="7">2.7.7.3</ecNumber>
    </recommendedName>
    <alternativeName>
        <fullName evidence="7">Dephospho-CoA pyrophosphorylase</fullName>
    </alternativeName>
    <alternativeName>
        <fullName evidence="7">Pantetheine-phosphate adenylyltransferase</fullName>
        <shortName evidence="7">PPAT</shortName>
    </alternativeName>
</protein>
<keyword evidence="10" id="KW-1185">Reference proteome</keyword>
<comment type="catalytic activity">
    <reaction evidence="7">
        <text>(R)-4'-phosphopantetheine + ATP + H(+) = 3'-dephospho-CoA + diphosphate</text>
        <dbReference type="Rhea" id="RHEA:19801"/>
        <dbReference type="ChEBI" id="CHEBI:15378"/>
        <dbReference type="ChEBI" id="CHEBI:30616"/>
        <dbReference type="ChEBI" id="CHEBI:33019"/>
        <dbReference type="ChEBI" id="CHEBI:57328"/>
        <dbReference type="ChEBI" id="CHEBI:61723"/>
        <dbReference type="EC" id="2.7.7.3"/>
    </reaction>
</comment>
<feature type="domain" description="Cytidyltransferase-like" evidence="8">
    <location>
        <begin position="9"/>
        <end position="144"/>
    </location>
</feature>
<dbReference type="InterPro" id="IPR023540">
    <property type="entry name" value="PPAT_arch"/>
</dbReference>
<dbReference type="NCBIfam" id="NF001985">
    <property type="entry name" value="PRK00777.1"/>
    <property type="match status" value="1"/>
</dbReference>
<keyword evidence="4 7" id="KW-0547">Nucleotide-binding</keyword>
<evidence type="ECO:0000256" key="4">
    <source>
        <dbReference type="ARBA" id="ARBA00022741"/>
    </source>
</evidence>
<evidence type="ECO:0000313" key="9">
    <source>
        <dbReference type="EMBL" id="AFS83436.1"/>
    </source>
</evidence>
<accession>K0BGS5</accession>
<proteinExistence type="inferred from homology"/>
<dbReference type="SUPFAM" id="SSF52374">
    <property type="entry name" value="Nucleotidylyl transferase"/>
    <property type="match status" value="1"/>
</dbReference>
<reference evidence="9 10" key="1">
    <citation type="journal article" date="2012" name="J. Bacteriol.">
        <title>Draft Genome Sequence of an Ammonia-Oxidizing Archaeon, "Candidatus Nitrosopumilus sediminis" AR2, from Svalbard in the Arctic Circle.</title>
        <authorList>
            <person name="Park S.J."/>
            <person name="Kim J.G."/>
            <person name="Jung M.Y."/>
            <person name="Kim S.J."/>
            <person name="Cha I.T."/>
            <person name="Ghai R."/>
            <person name="Martin-Cuadrado A.B."/>
            <person name="Rodriguez-Valera F."/>
            <person name="Rhee S.K."/>
        </authorList>
    </citation>
    <scope>NUCLEOTIDE SEQUENCE [LARGE SCALE GENOMIC DNA]</scope>
    <source>
        <strain evidence="9 10">AR2</strain>
    </source>
</reference>
<dbReference type="EC" id="2.7.7.3" evidence="7"/>
<keyword evidence="3 7" id="KW-0548">Nucleotidyltransferase</keyword>
<name>K0BGS5_9ARCH</name>
<evidence type="ECO:0000259" key="8">
    <source>
        <dbReference type="Pfam" id="PF01467"/>
    </source>
</evidence>
<dbReference type="HAMAP" id="MF_00647">
    <property type="entry name" value="PPAT_arch"/>
    <property type="match status" value="1"/>
</dbReference>
<keyword evidence="1 7" id="KW-0963">Cytoplasm</keyword>
<dbReference type="InterPro" id="IPR014729">
    <property type="entry name" value="Rossmann-like_a/b/a_fold"/>
</dbReference>
<sequence length="158" mass="17552">MSKYSLTAMGGTFDLIHKGHLKLLSNAFDISNKVIIGLTSDELAAKRGKITTNKYEQRLENLTTVISREFPNASFEISKLENDFGPAVLEKEVEALIVSDETSNQGNKLNELRKEKNLPLVQIVIVPMYLAKDGTRISTTRIKNSEIDADGNLLSIDK</sequence>
<evidence type="ECO:0000256" key="6">
    <source>
        <dbReference type="ARBA" id="ARBA00022993"/>
    </source>
</evidence>
<organism evidence="9 10">
    <name type="scientific">Candidatus Nitrosopumilus sediminis</name>
    <dbReference type="NCBI Taxonomy" id="1229909"/>
    <lineage>
        <taxon>Archaea</taxon>
        <taxon>Nitrososphaerota</taxon>
        <taxon>Nitrososphaeria</taxon>
        <taxon>Nitrosopumilales</taxon>
        <taxon>Nitrosopumilaceae</taxon>
        <taxon>Nitrosopumilus</taxon>
    </lineage>
</organism>
<keyword evidence="5 7" id="KW-0067">ATP-binding</keyword>
<keyword evidence="6 7" id="KW-0173">Coenzyme A biosynthesis</keyword>
<evidence type="ECO:0000256" key="5">
    <source>
        <dbReference type="ARBA" id="ARBA00022840"/>
    </source>
</evidence>
<dbReference type="GO" id="GO:0015937">
    <property type="term" value="P:coenzyme A biosynthetic process"/>
    <property type="evidence" value="ECO:0007669"/>
    <property type="project" value="UniProtKB-UniRule"/>
</dbReference>
<dbReference type="PATRIC" id="fig|1229909.8.peg.1808"/>
<dbReference type="GO" id="GO:0005737">
    <property type="term" value="C:cytoplasm"/>
    <property type="evidence" value="ECO:0007669"/>
    <property type="project" value="UniProtKB-SubCell"/>
</dbReference>
<dbReference type="Pfam" id="PF01467">
    <property type="entry name" value="CTP_transf_like"/>
    <property type="match status" value="1"/>
</dbReference>
<dbReference type="KEGG" id="nir:NSED_08220"/>
<dbReference type="PANTHER" id="PTHR43793:SF1">
    <property type="entry name" value="FAD SYNTHASE"/>
    <property type="match status" value="1"/>
</dbReference>
<dbReference type="STRING" id="1229909.NSED_08220"/>
<keyword evidence="2 7" id="KW-0808">Transferase</keyword>
<evidence type="ECO:0000313" key="10">
    <source>
        <dbReference type="Proteomes" id="UP000006100"/>
    </source>
</evidence>
<dbReference type="GeneID" id="13698403"/>
<dbReference type="RefSeq" id="WP_014965805.1">
    <property type="nucleotide sequence ID" value="NC_018656.1"/>
</dbReference>
<dbReference type="GO" id="GO:0004595">
    <property type="term" value="F:pantetheine-phosphate adenylyltransferase activity"/>
    <property type="evidence" value="ECO:0007669"/>
    <property type="project" value="UniProtKB-UniRule"/>
</dbReference>
<comment type="similarity">
    <text evidence="7">Belongs to the eukaryotic CoaD family.</text>
</comment>
<dbReference type="InterPro" id="IPR004821">
    <property type="entry name" value="Cyt_trans-like"/>
</dbReference>
<dbReference type="AlphaFoldDB" id="K0BGS5"/>
<comment type="pathway">
    <text evidence="7">Cofactor biosynthesis; coenzyme A biosynthesis.</text>
</comment>
<dbReference type="NCBIfam" id="TIGR00125">
    <property type="entry name" value="cyt_tran_rel"/>
    <property type="match status" value="1"/>
</dbReference>
<dbReference type="GO" id="GO:0005524">
    <property type="term" value="F:ATP binding"/>
    <property type="evidence" value="ECO:0007669"/>
    <property type="project" value="UniProtKB-KW"/>
</dbReference>